<evidence type="ECO:0000256" key="1">
    <source>
        <dbReference type="SAM" id="Coils"/>
    </source>
</evidence>
<feature type="coiled-coil region" evidence="1">
    <location>
        <begin position="118"/>
        <end position="166"/>
    </location>
</feature>
<protein>
    <submittedName>
        <fullName evidence="2">Uncharacterized protein</fullName>
    </submittedName>
</protein>
<dbReference type="Proteomes" id="UP000887458">
    <property type="component" value="Unassembled WGS sequence"/>
</dbReference>
<reference evidence="2 3" key="2">
    <citation type="journal article" date="2022" name="Mol. Biol. Evol.">
        <title>Comparative Genomics Reveals Insights into the Divergent Evolution of Astigmatic Mites and Household Pest Adaptations.</title>
        <authorList>
            <person name="Xiong Q."/>
            <person name="Wan A.T."/>
            <person name="Liu X."/>
            <person name="Fung C.S."/>
            <person name="Xiao X."/>
            <person name="Malainual N."/>
            <person name="Hou J."/>
            <person name="Wang L."/>
            <person name="Wang M."/>
            <person name="Yang K.Y."/>
            <person name="Cui Y."/>
            <person name="Leung E.L."/>
            <person name="Nong W."/>
            <person name="Shin S.K."/>
            <person name="Au S.W."/>
            <person name="Jeong K.Y."/>
            <person name="Chew F.T."/>
            <person name="Hui J.H."/>
            <person name="Leung T.F."/>
            <person name="Tungtrongchitr A."/>
            <person name="Zhong N."/>
            <person name="Liu Z."/>
            <person name="Tsui S.K."/>
        </authorList>
    </citation>
    <scope>NUCLEOTIDE SEQUENCE [LARGE SCALE GENOMIC DNA]</scope>
    <source>
        <strain evidence="2">Derp</strain>
    </source>
</reference>
<keyword evidence="1" id="KW-0175">Coiled coil</keyword>
<dbReference type="EMBL" id="NJHN03000060">
    <property type="protein sequence ID" value="KAH9419118.1"/>
    <property type="molecule type" value="Genomic_DNA"/>
</dbReference>
<proteinExistence type="predicted"/>
<name>A0ABQ8J9Q3_DERPT</name>
<comment type="caution">
    <text evidence="2">The sequence shown here is derived from an EMBL/GenBank/DDBJ whole genome shotgun (WGS) entry which is preliminary data.</text>
</comment>
<gene>
    <name evidence="2" type="ORF">DERP_005622</name>
</gene>
<organism evidence="2 3">
    <name type="scientific">Dermatophagoides pteronyssinus</name>
    <name type="common">European house dust mite</name>
    <dbReference type="NCBI Taxonomy" id="6956"/>
    <lineage>
        <taxon>Eukaryota</taxon>
        <taxon>Metazoa</taxon>
        <taxon>Ecdysozoa</taxon>
        <taxon>Arthropoda</taxon>
        <taxon>Chelicerata</taxon>
        <taxon>Arachnida</taxon>
        <taxon>Acari</taxon>
        <taxon>Acariformes</taxon>
        <taxon>Sarcoptiformes</taxon>
        <taxon>Astigmata</taxon>
        <taxon>Psoroptidia</taxon>
        <taxon>Analgoidea</taxon>
        <taxon>Pyroglyphidae</taxon>
        <taxon>Dermatophagoidinae</taxon>
        <taxon>Dermatophagoides</taxon>
    </lineage>
</organism>
<accession>A0ABQ8J9Q3</accession>
<sequence length="314" mass="37741">MMMTNNKNVKLNKNENHHRMVADEWEKFAESTGFCQQKSINETILNDVLNNYNDQSLKTINEAQNLCIELNKLFDDHITKIIRESNLEFDENQIPTLQQLIENQKQTCDRFSQLNSTLDEIIEQRNSLCDEFKSLQIEIDNFRKHRDQLVQKIDETQNKIEKESSKICFRKHNDQLVVYLQISNKDFRQMYLCPFNKLLDCDDYYRKLKKNFDNDYKSNKKTKLVISVLERWMMAKGDITTIYIPRILPTFGKHICTRRPCDCYIQNCFAYCAWNWCHAQPLADLEEKWIYIECIEDFNLEACLYYEWPCQEYC</sequence>
<reference evidence="2 3" key="1">
    <citation type="journal article" date="2018" name="J. Allergy Clin. Immunol.">
        <title>High-quality assembly of Dermatophagoides pteronyssinus genome and transcriptome reveals a wide range of novel allergens.</title>
        <authorList>
            <person name="Liu X.Y."/>
            <person name="Yang K.Y."/>
            <person name="Wang M.Q."/>
            <person name="Kwok J.S."/>
            <person name="Zeng X."/>
            <person name="Yang Z."/>
            <person name="Xiao X.J."/>
            <person name="Lau C.P."/>
            <person name="Li Y."/>
            <person name="Huang Z.M."/>
            <person name="Ba J.G."/>
            <person name="Yim A.K."/>
            <person name="Ouyang C.Y."/>
            <person name="Ngai S.M."/>
            <person name="Chan T.F."/>
            <person name="Leung E.L."/>
            <person name="Liu L."/>
            <person name="Liu Z.G."/>
            <person name="Tsui S.K."/>
        </authorList>
    </citation>
    <scope>NUCLEOTIDE SEQUENCE [LARGE SCALE GENOMIC DNA]</scope>
    <source>
        <strain evidence="2">Derp</strain>
    </source>
</reference>
<evidence type="ECO:0000313" key="2">
    <source>
        <dbReference type="EMBL" id="KAH9419118.1"/>
    </source>
</evidence>
<keyword evidence="3" id="KW-1185">Reference proteome</keyword>
<evidence type="ECO:0000313" key="3">
    <source>
        <dbReference type="Proteomes" id="UP000887458"/>
    </source>
</evidence>